<dbReference type="InterPro" id="IPR001678">
    <property type="entry name" value="MeTrfase_RsmB-F_NOP2_dom"/>
</dbReference>
<dbReference type="PRINTS" id="PR02008">
    <property type="entry name" value="RCMTFAMILY"/>
</dbReference>
<dbReference type="RefSeq" id="WP_133442116.1">
    <property type="nucleotide sequence ID" value="NZ_CP034726.1"/>
</dbReference>
<evidence type="ECO:0000259" key="8">
    <source>
        <dbReference type="PROSITE" id="PS51686"/>
    </source>
</evidence>
<evidence type="ECO:0000256" key="5">
    <source>
        <dbReference type="ARBA" id="ARBA00022691"/>
    </source>
</evidence>
<dbReference type="PANTHER" id="PTHR22807">
    <property type="entry name" value="NOP2 YEAST -RELATED NOL1/NOP2/FMU SUN DOMAIN-CONTAINING"/>
    <property type="match status" value="1"/>
</dbReference>
<dbReference type="Pfam" id="PF17126">
    <property type="entry name" value="RsmF_methylt_CI"/>
    <property type="match status" value="1"/>
</dbReference>
<dbReference type="PROSITE" id="PS01153">
    <property type="entry name" value="NOL1_NOP2_SUN"/>
    <property type="match status" value="1"/>
</dbReference>
<comment type="similarity">
    <text evidence="1 7">Belongs to the class I-like SAM-binding methyltransferase superfamily. RsmB/NOP family.</text>
</comment>
<evidence type="ECO:0000256" key="3">
    <source>
        <dbReference type="ARBA" id="ARBA00022603"/>
    </source>
</evidence>
<evidence type="ECO:0000256" key="6">
    <source>
        <dbReference type="ARBA" id="ARBA00022884"/>
    </source>
</evidence>
<dbReference type="Gene3D" id="2.30.130.60">
    <property type="match status" value="1"/>
</dbReference>
<organism evidence="9 10">
    <name type="scientific">Acetilactobacillus jinshanensis</name>
    <dbReference type="NCBI Taxonomy" id="1720083"/>
    <lineage>
        <taxon>Bacteria</taxon>
        <taxon>Bacillati</taxon>
        <taxon>Bacillota</taxon>
        <taxon>Bacilli</taxon>
        <taxon>Lactobacillales</taxon>
        <taxon>Lactobacillaceae</taxon>
        <taxon>Acetilactobacillus</taxon>
    </lineage>
</organism>
<keyword evidence="5 7" id="KW-0949">S-adenosyl-L-methionine</keyword>
<dbReference type="InterPro" id="IPR018314">
    <property type="entry name" value="RsmB/NOL1/NOP2-like_CS"/>
</dbReference>
<dbReference type="PANTHER" id="PTHR22807:SF30">
    <property type="entry name" value="28S RRNA (CYTOSINE(4447)-C(5))-METHYLTRANSFERASE-RELATED"/>
    <property type="match status" value="1"/>
</dbReference>
<name>A0A4P6ZLW1_9LACO</name>
<reference evidence="10" key="1">
    <citation type="submission" date="2018-12" db="EMBL/GenBank/DDBJ databases">
        <title>A new species of lactobacillus.</title>
        <authorList>
            <person name="Jian Y."/>
            <person name="Xin L."/>
            <person name="Hong Z.J."/>
            <person name="Ming L.Z."/>
            <person name="Hong X.Z."/>
        </authorList>
    </citation>
    <scope>NUCLEOTIDE SEQUENCE [LARGE SCALE GENOMIC DNA]</scope>
    <source>
        <strain evidence="10">HSLZ-75</strain>
    </source>
</reference>
<dbReference type="Proteomes" id="UP000294321">
    <property type="component" value="Chromosome"/>
</dbReference>
<gene>
    <name evidence="9" type="ORF">ELX58_05310</name>
</gene>
<feature type="binding site" evidence="7">
    <location>
        <begin position="102"/>
        <end position="108"/>
    </location>
    <ligand>
        <name>S-adenosyl-L-methionine</name>
        <dbReference type="ChEBI" id="CHEBI:59789"/>
    </ligand>
</feature>
<dbReference type="Gene3D" id="3.40.50.150">
    <property type="entry name" value="Vaccinia Virus protein VP39"/>
    <property type="match status" value="1"/>
</dbReference>
<dbReference type="InterPro" id="IPR031341">
    <property type="entry name" value="Methyltr_RsmF_N"/>
</dbReference>
<evidence type="ECO:0000256" key="1">
    <source>
        <dbReference type="ARBA" id="ARBA00007494"/>
    </source>
</evidence>
<dbReference type="EMBL" id="CP034726">
    <property type="protein sequence ID" value="QBP18557.1"/>
    <property type="molecule type" value="Genomic_DNA"/>
</dbReference>
<keyword evidence="10" id="KW-1185">Reference proteome</keyword>
<evidence type="ECO:0000256" key="7">
    <source>
        <dbReference type="PROSITE-ProRule" id="PRU01023"/>
    </source>
</evidence>
<dbReference type="InterPro" id="IPR023267">
    <property type="entry name" value="RCMT"/>
</dbReference>
<dbReference type="InterPro" id="IPR031340">
    <property type="entry name" value="RsmF_methylt_CI"/>
</dbReference>
<keyword evidence="4 7" id="KW-0808">Transferase</keyword>
<protein>
    <submittedName>
        <fullName evidence="9">NOL1/NOP2/sun family putative RNA methylase</fullName>
    </submittedName>
</protein>
<dbReference type="InterPro" id="IPR029063">
    <property type="entry name" value="SAM-dependent_MTases_sf"/>
</dbReference>
<dbReference type="GO" id="GO:0003723">
    <property type="term" value="F:RNA binding"/>
    <property type="evidence" value="ECO:0007669"/>
    <property type="project" value="UniProtKB-UniRule"/>
</dbReference>
<dbReference type="GO" id="GO:0008757">
    <property type="term" value="F:S-adenosylmethionine-dependent methyltransferase activity"/>
    <property type="evidence" value="ECO:0007669"/>
    <property type="project" value="InterPro"/>
</dbReference>
<dbReference type="CDD" id="cd21147">
    <property type="entry name" value="RsmF_methylt_CTD1"/>
    <property type="match status" value="1"/>
</dbReference>
<dbReference type="SUPFAM" id="SSF53335">
    <property type="entry name" value="S-adenosyl-L-methionine-dependent methyltransferases"/>
    <property type="match status" value="1"/>
</dbReference>
<feature type="active site" description="Nucleophile" evidence="7">
    <location>
        <position position="224"/>
    </location>
</feature>
<dbReference type="AlphaFoldDB" id="A0A4P6ZLW1"/>
<proteinExistence type="inferred from homology"/>
<keyword evidence="3 7" id="KW-0489">Methyltransferase</keyword>
<dbReference type="KEGG" id="lji:ELX58_05310"/>
<dbReference type="OrthoDB" id="9810297at2"/>
<dbReference type="NCBIfam" id="TIGR00446">
    <property type="entry name" value="nop2p"/>
    <property type="match status" value="1"/>
</dbReference>
<feature type="binding site" evidence="7">
    <location>
        <position position="171"/>
    </location>
    <ligand>
        <name>S-adenosyl-L-methionine</name>
        <dbReference type="ChEBI" id="CHEBI:59789"/>
    </ligand>
</feature>
<dbReference type="PROSITE" id="PS51686">
    <property type="entry name" value="SAM_MT_RSMB_NOP"/>
    <property type="match status" value="1"/>
</dbReference>
<evidence type="ECO:0000313" key="10">
    <source>
        <dbReference type="Proteomes" id="UP000294321"/>
    </source>
</evidence>
<evidence type="ECO:0000256" key="2">
    <source>
        <dbReference type="ARBA" id="ARBA00022490"/>
    </source>
</evidence>
<comment type="caution">
    <text evidence="7">Lacks conserved residue(s) required for the propagation of feature annotation.</text>
</comment>
<accession>A0A4P6ZLW1</accession>
<sequence>MKLPKEFCQKYQKLMGDHAEAFLKSFDREPTQGFRINPLKAHTPIEEKLDDPIPWAKWGYYGKVRGRTVDHQSGAVYDQEPSAMYVGTVVDPKPGEKVLDLCAAPGSKTTYLASLMNNQGLLVANEIIPKRAKVLASNLERFGVTNALTLNEPPHKMTKSFKRYFDKILVDAPCSGEGMFRKNPEAIKYWSLDYPKKCAERQRKILNQAVKMLKPGGTLVYSTCTFAPEEDEQVIAWLLDNYDFKTVPVKKYPGMLGGQPQWANHNPELKNAVRIFPNRVKGEGHFIAKLQKGTQGSPKKIKTQRSNVPHRDRDLWNQFAKKDLVDFQPKNLIEFGRQLYAYNPDIPNLKKLQVVSPGLHLGTLKKNRFEPSYALALALHPDQVKHHVTISIDEWKKYVHGDTLPVDPKLPKGWYQLICWKQPIAFGKVVQGTIKNFFPKGLRFLVR</sequence>
<keyword evidence="2" id="KW-0963">Cytoplasm</keyword>
<dbReference type="GO" id="GO:0008173">
    <property type="term" value="F:RNA methyltransferase activity"/>
    <property type="evidence" value="ECO:0007669"/>
    <property type="project" value="InterPro"/>
</dbReference>
<keyword evidence="6 7" id="KW-0694">RNA-binding</keyword>
<dbReference type="CDD" id="cd02440">
    <property type="entry name" value="AdoMet_MTases"/>
    <property type="match status" value="1"/>
</dbReference>
<feature type="binding site" evidence="7">
    <location>
        <position position="126"/>
    </location>
    <ligand>
        <name>S-adenosyl-L-methionine</name>
        <dbReference type="ChEBI" id="CHEBI:59789"/>
    </ligand>
</feature>
<dbReference type="Pfam" id="PF01189">
    <property type="entry name" value="Methyltr_RsmB-F"/>
    <property type="match status" value="1"/>
</dbReference>
<feature type="domain" description="SAM-dependent MTase RsmB/NOP-type" evidence="8">
    <location>
        <begin position="1"/>
        <end position="293"/>
    </location>
</feature>
<dbReference type="Gene3D" id="3.30.70.1170">
    <property type="entry name" value="Sun protein, domain 3"/>
    <property type="match status" value="1"/>
</dbReference>
<dbReference type="GO" id="GO:0001510">
    <property type="term" value="P:RNA methylation"/>
    <property type="evidence" value="ECO:0007669"/>
    <property type="project" value="InterPro"/>
</dbReference>
<dbReference type="InterPro" id="IPR027391">
    <property type="entry name" value="Nol1_Nop2_Fmu_2"/>
</dbReference>
<dbReference type="Pfam" id="PF13636">
    <property type="entry name" value="Methyltranf_PUA"/>
    <property type="match status" value="1"/>
</dbReference>
<dbReference type="InterPro" id="IPR011023">
    <property type="entry name" value="Nop2p"/>
</dbReference>
<evidence type="ECO:0000256" key="4">
    <source>
        <dbReference type="ARBA" id="ARBA00022679"/>
    </source>
</evidence>
<dbReference type="Pfam" id="PF17125">
    <property type="entry name" value="Methyltr_RsmF_N"/>
    <property type="match status" value="1"/>
</dbReference>
<dbReference type="InterPro" id="IPR049560">
    <property type="entry name" value="MeTrfase_RsmB-F_NOP2_cat"/>
</dbReference>
<evidence type="ECO:0000313" key="9">
    <source>
        <dbReference type="EMBL" id="QBP18557.1"/>
    </source>
</evidence>
<dbReference type="GO" id="GO:0006396">
    <property type="term" value="P:RNA processing"/>
    <property type="evidence" value="ECO:0007669"/>
    <property type="project" value="InterPro"/>
</dbReference>